<feature type="chain" id="PRO_5002798422" description="EGF-like domain-containing protein" evidence="11">
    <location>
        <begin position="24"/>
        <end position="1091"/>
    </location>
</feature>
<dbReference type="InParanoid" id="B3RZ28"/>
<feature type="disulfide bond" evidence="9">
    <location>
        <begin position="726"/>
        <end position="735"/>
    </location>
</feature>
<feature type="domain" description="EGF-like" evidence="12">
    <location>
        <begin position="272"/>
        <end position="308"/>
    </location>
</feature>
<keyword evidence="6" id="KW-0106">Calcium</keyword>
<dbReference type="SUPFAM" id="SSF57196">
    <property type="entry name" value="EGF/Laminin"/>
    <property type="match status" value="12"/>
</dbReference>
<evidence type="ECO:0000256" key="8">
    <source>
        <dbReference type="ARBA" id="ARBA00023180"/>
    </source>
</evidence>
<dbReference type="FunFam" id="2.10.25.10:FF:000012">
    <property type="entry name" value="Delta-like protein"/>
    <property type="match status" value="1"/>
</dbReference>
<dbReference type="GO" id="GO:0051241">
    <property type="term" value="P:negative regulation of multicellular organismal process"/>
    <property type="evidence" value="ECO:0007669"/>
    <property type="project" value="UniProtKB-ARBA"/>
</dbReference>
<evidence type="ECO:0000256" key="9">
    <source>
        <dbReference type="PROSITE-ProRule" id="PRU00076"/>
    </source>
</evidence>
<dbReference type="OrthoDB" id="283575at2759"/>
<feature type="domain" description="EGF-like" evidence="12">
    <location>
        <begin position="662"/>
        <end position="698"/>
    </location>
</feature>
<dbReference type="GO" id="GO:0035282">
    <property type="term" value="P:segmentation"/>
    <property type="evidence" value="ECO:0007669"/>
    <property type="project" value="UniProtKB-ARBA"/>
</dbReference>
<feature type="transmembrane region" description="Helical" evidence="10">
    <location>
        <begin position="991"/>
        <end position="1013"/>
    </location>
</feature>
<evidence type="ECO:0000256" key="5">
    <source>
        <dbReference type="ARBA" id="ARBA00022737"/>
    </source>
</evidence>
<feature type="disulfide bond" evidence="9">
    <location>
        <begin position="456"/>
        <end position="465"/>
    </location>
</feature>
<feature type="disulfide bond" evidence="9">
    <location>
        <begin position="535"/>
        <end position="544"/>
    </location>
</feature>
<dbReference type="SMART" id="SM00179">
    <property type="entry name" value="EGF_CA"/>
    <property type="match status" value="13"/>
</dbReference>
<keyword evidence="5" id="KW-0677">Repeat</keyword>
<dbReference type="AlphaFoldDB" id="B3RZ28"/>
<dbReference type="InterPro" id="IPR018097">
    <property type="entry name" value="EGF_Ca-bd_CS"/>
</dbReference>
<dbReference type="PROSITE" id="PS01186">
    <property type="entry name" value="EGF_2"/>
    <property type="match status" value="8"/>
</dbReference>
<name>B3RZ28_TRIAD</name>
<feature type="disulfide bond" evidence="9">
    <location>
        <begin position="688"/>
        <end position="697"/>
    </location>
</feature>
<feature type="disulfide bond" evidence="9">
    <location>
        <begin position="764"/>
        <end position="773"/>
    </location>
</feature>
<dbReference type="PROSITE" id="PS00022">
    <property type="entry name" value="EGF_1"/>
    <property type="match status" value="15"/>
</dbReference>
<feature type="signal peptide" evidence="11">
    <location>
        <begin position="1"/>
        <end position="23"/>
    </location>
</feature>
<dbReference type="EMBL" id="DS985246">
    <property type="protein sequence ID" value="EDV23770.1"/>
    <property type="molecule type" value="Genomic_DNA"/>
</dbReference>
<evidence type="ECO:0000313" key="14">
    <source>
        <dbReference type="Proteomes" id="UP000009022"/>
    </source>
</evidence>
<dbReference type="CTD" id="6754869"/>
<feature type="domain" description="EGF-like" evidence="12">
    <location>
        <begin position="547"/>
        <end position="583"/>
    </location>
</feature>
<feature type="domain" description="EGF-like" evidence="12">
    <location>
        <begin position="738"/>
        <end position="774"/>
    </location>
</feature>
<dbReference type="FunFam" id="2.10.25.10:FF:000537">
    <property type="entry name" value="Notch 3"/>
    <property type="match status" value="3"/>
</dbReference>
<sequence length="1091" mass="116837">MKSVVILANLACLLLLVTPSTLAANNIHGYIVIQMVEYVNPGGVVQNGQNCDFFNDPCEYLFRFCLSENNFDSQTCKYGYLQTQYFVGVQNIKFSIGQQVASTGLRNPFAGPFKARWPGRFTLFVNVDEDDSVFTQQTEPVDSMQQSFHILANQTATTYTLVGTRTAATPSRLTIKMHIQCKSPYSGNYCELDNNQCQNSPCLNNGICSDLGQGSYSCICPSDYTGNNCQTAIPTNPCVSHPCQNGGSCNSFGSQYLCNCPRHYTGQHCEIDIGFCISNPCGGNGTCTELLNGYRCTCPRDLTGPFCNTSLAPSPCADRVCHNGGSCVIDSATTSHCNCKAGYSGSSCQTDISNLCTPSPCHGNATCSVVGFKASCACPPQWTGKLCAQDLNFCRHNPCGSRGNCTNNGADNFLCTCKTDYTGIKCQTKLDPCFTVSCLHGGKCHVNGQSSYYCACLKGFTGKKCESDINECLNGNPCPTTNATCYNIFGGFRCSCPSQWTGKYCNQNLNSCANRPCRHGGTCTDTQPNQYTCTCIAGLTGSNCQSDISECASSPCFGNATCIDGLGNYTCRCQSGFTGATCSTPINSCTAKPCFNGATCRNQGNSYVCTCKPGYTGKSCETMIKACNNSPCTNGGSCTNTGPNAYSCKCSAGFTGYNCQSDINECSSSPCPINAMCLDGVNHYTCKCRPGYTGVTCQTKITNCRDKPCLNGASCQNITGGYLCRCVPGYTGSHCEININECASTPCQHGGTCVDGINKYKCSCTAPYVGNNCETAVNTGCTDANNNNFTDKQSFREKCNNCLCSITNIVCTQVWCGPTYCLTNSPNHHQCPDNTFCSKYGPDFCIRPPCQSGVGACNATKWGTNCLVKSITSPLPGGCYRSLVYVDPKKLIMGATAADICDHVRNLSIIAPTAGTNQLYIDCAVVGQINSKPVFAIVMKSSYPGLASAVMNALVAYLKKNPTAAFLSALTVPKTPISVTAIQDTRSASPVVPIVASISAVVAVAIIVGLVYLRYRRGSPVIVARTLRKFHFKRGNTGEDDDARMISSEIREEVTFDGRNQRYESPVFYEADVDSKSTTKIDNVARVNSAL</sequence>
<dbReference type="PANTHER" id="PTHR12916:SF4">
    <property type="entry name" value="UNINFLATABLE, ISOFORM C"/>
    <property type="match status" value="1"/>
</dbReference>
<keyword evidence="14" id="KW-1185">Reference proteome</keyword>
<dbReference type="eggNOG" id="KOG1217">
    <property type="taxonomic scope" value="Eukaryota"/>
</dbReference>
<organism evidence="13 14">
    <name type="scientific">Trichoplax adhaerens</name>
    <name type="common">Trichoplax reptans</name>
    <dbReference type="NCBI Taxonomy" id="10228"/>
    <lineage>
        <taxon>Eukaryota</taxon>
        <taxon>Metazoa</taxon>
        <taxon>Placozoa</taxon>
        <taxon>Uniplacotomia</taxon>
        <taxon>Trichoplacea</taxon>
        <taxon>Trichoplacidae</taxon>
        <taxon>Trichoplax</taxon>
    </lineage>
</organism>
<evidence type="ECO:0000256" key="3">
    <source>
        <dbReference type="ARBA" id="ARBA00022536"/>
    </source>
</evidence>
<dbReference type="RefSeq" id="XP_002113296.1">
    <property type="nucleotide sequence ID" value="XM_002113260.1"/>
</dbReference>
<dbReference type="FunFam" id="2.10.25.10:FF:000472">
    <property type="entry name" value="Uncharacterized protein, isoform A"/>
    <property type="match status" value="1"/>
</dbReference>
<feature type="disulfide bond" evidence="9">
    <location>
        <begin position="260"/>
        <end position="269"/>
    </location>
</feature>
<dbReference type="GO" id="GO:0005509">
    <property type="term" value="F:calcium ion binding"/>
    <property type="evidence" value="ECO:0007669"/>
    <property type="project" value="InterPro"/>
</dbReference>
<feature type="disulfide bond" evidence="9">
    <location>
        <begin position="339"/>
        <end position="348"/>
    </location>
</feature>
<dbReference type="FunFam" id="2.10.25.10:FF:000122">
    <property type="entry name" value="Protein crumbs homolog 2"/>
    <property type="match status" value="1"/>
</dbReference>
<dbReference type="GO" id="GO:0030097">
    <property type="term" value="P:hemopoiesis"/>
    <property type="evidence" value="ECO:0007669"/>
    <property type="project" value="UniProtKB-ARBA"/>
</dbReference>
<evidence type="ECO:0000256" key="6">
    <source>
        <dbReference type="ARBA" id="ARBA00022837"/>
    </source>
</evidence>
<keyword evidence="10" id="KW-0812">Transmembrane</keyword>
<dbReference type="InterPro" id="IPR009030">
    <property type="entry name" value="Growth_fac_rcpt_cys_sf"/>
</dbReference>
<dbReference type="PROSITE" id="PS00010">
    <property type="entry name" value="ASX_HYDROXYL"/>
    <property type="match status" value="6"/>
</dbReference>
<dbReference type="Gene3D" id="2.10.25.10">
    <property type="entry name" value="Laminin"/>
    <property type="match status" value="15"/>
</dbReference>
<dbReference type="GO" id="GO:0051240">
    <property type="term" value="P:positive regulation of multicellular organismal process"/>
    <property type="evidence" value="ECO:0007669"/>
    <property type="project" value="UniProtKB-ARBA"/>
</dbReference>
<dbReference type="SMART" id="SM00215">
    <property type="entry name" value="VWC_out"/>
    <property type="match status" value="1"/>
</dbReference>
<dbReference type="GO" id="GO:0003008">
    <property type="term" value="P:system process"/>
    <property type="evidence" value="ECO:0007669"/>
    <property type="project" value="UniProtKB-ARBA"/>
</dbReference>
<dbReference type="PROSITE" id="PS01187">
    <property type="entry name" value="EGF_CA"/>
    <property type="match status" value="2"/>
</dbReference>
<dbReference type="GO" id="GO:0009952">
    <property type="term" value="P:anterior/posterior pattern specification"/>
    <property type="evidence" value="ECO:0007669"/>
    <property type="project" value="UniProtKB-ARBA"/>
</dbReference>
<dbReference type="GO" id="GO:0005112">
    <property type="term" value="F:Notch binding"/>
    <property type="evidence" value="ECO:0000318"/>
    <property type="project" value="GO_Central"/>
</dbReference>
<dbReference type="GeneID" id="6754869"/>
<dbReference type="InterPro" id="IPR001007">
    <property type="entry name" value="VWF_dom"/>
</dbReference>
<gene>
    <name evidence="13" type="ORF">TRIADDRAFT_57305</name>
</gene>
<feature type="domain" description="EGF-like" evidence="12">
    <location>
        <begin position="468"/>
        <end position="506"/>
    </location>
</feature>
<feature type="domain" description="EGF-like" evidence="12">
    <location>
        <begin position="352"/>
        <end position="388"/>
    </location>
</feature>
<feature type="domain" description="EGF-like" evidence="12">
    <location>
        <begin position="429"/>
        <end position="466"/>
    </location>
</feature>
<dbReference type="Pfam" id="PF12661">
    <property type="entry name" value="hEGF"/>
    <property type="match status" value="3"/>
</dbReference>
<feature type="domain" description="EGF-like" evidence="12">
    <location>
        <begin position="193"/>
        <end position="230"/>
    </location>
</feature>
<dbReference type="InterPro" id="IPR049883">
    <property type="entry name" value="NOTCH1_EGF-like"/>
</dbReference>
<keyword evidence="7 9" id="KW-1015">Disulfide bond</keyword>
<dbReference type="FunFam" id="2.10.25.10:FF:000004">
    <property type="entry name" value="Neurogenic locus notch 1"/>
    <property type="match status" value="1"/>
</dbReference>
<comment type="subcellular location">
    <subcellularLocation>
        <location evidence="1">Secreted</location>
    </subcellularLocation>
</comment>
<dbReference type="GO" id="GO:0048863">
    <property type="term" value="P:stem cell differentiation"/>
    <property type="evidence" value="ECO:0007669"/>
    <property type="project" value="UniProtKB-ARBA"/>
</dbReference>
<dbReference type="CDD" id="cd00054">
    <property type="entry name" value="EGF_CA"/>
    <property type="match status" value="12"/>
</dbReference>
<feature type="disulfide bond" evidence="9">
    <location>
        <begin position="298"/>
        <end position="307"/>
    </location>
</feature>
<evidence type="ECO:0000256" key="11">
    <source>
        <dbReference type="SAM" id="SignalP"/>
    </source>
</evidence>
<dbReference type="FunFam" id="2.10.25.10:FF:000143">
    <property type="entry name" value="Protein crumbs 1"/>
    <property type="match status" value="1"/>
</dbReference>
<dbReference type="SUPFAM" id="SSF57184">
    <property type="entry name" value="Growth factor receptor domain"/>
    <property type="match status" value="1"/>
</dbReference>
<evidence type="ECO:0000256" key="4">
    <source>
        <dbReference type="ARBA" id="ARBA00022729"/>
    </source>
</evidence>
<keyword evidence="8" id="KW-0325">Glycoprotein</keyword>
<dbReference type="PANTHER" id="PTHR12916">
    <property type="entry name" value="CYTOCHROME C OXIDASE POLYPEPTIDE VIC-2"/>
    <property type="match status" value="1"/>
</dbReference>
<evidence type="ECO:0000256" key="1">
    <source>
        <dbReference type="ARBA" id="ARBA00004613"/>
    </source>
</evidence>
<comment type="caution">
    <text evidence="9">Lacks conserved residue(s) required for the propagation of feature annotation.</text>
</comment>
<evidence type="ECO:0000259" key="12">
    <source>
        <dbReference type="PROSITE" id="PS50026"/>
    </source>
</evidence>
<accession>B3RZ28</accession>
<evidence type="ECO:0000256" key="2">
    <source>
        <dbReference type="ARBA" id="ARBA00022525"/>
    </source>
</evidence>
<evidence type="ECO:0000256" key="7">
    <source>
        <dbReference type="ARBA" id="ARBA00023157"/>
    </source>
</evidence>
<keyword evidence="10" id="KW-1133">Transmembrane helix</keyword>
<evidence type="ECO:0000313" key="13">
    <source>
        <dbReference type="EMBL" id="EDV23770.1"/>
    </source>
</evidence>
<feature type="disulfide bond" evidence="9">
    <location>
        <begin position="417"/>
        <end position="426"/>
    </location>
</feature>
<feature type="domain" description="EGF-like" evidence="12">
    <location>
        <begin position="585"/>
        <end position="621"/>
    </location>
</feature>
<keyword evidence="2" id="KW-0964">Secreted</keyword>
<feature type="domain" description="EGF-like" evidence="12">
    <location>
        <begin position="700"/>
        <end position="736"/>
    </location>
</feature>
<feature type="disulfide bond" evidence="9">
    <location>
        <begin position="378"/>
        <end position="387"/>
    </location>
</feature>
<dbReference type="GO" id="GO:0048646">
    <property type="term" value="P:anatomical structure formation involved in morphogenesis"/>
    <property type="evidence" value="ECO:0007669"/>
    <property type="project" value="UniProtKB-ARBA"/>
</dbReference>
<dbReference type="KEGG" id="tad:TRIADDRAFT_57305"/>
<evidence type="ECO:0000256" key="10">
    <source>
        <dbReference type="SAM" id="Phobius"/>
    </source>
</evidence>
<dbReference type="InterPro" id="IPR000742">
    <property type="entry name" value="EGF"/>
</dbReference>
<feature type="domain" description="EGF-like" evidence="12">
    <location>
        <begin position="508"/>
        <end position="545"/>
    </location>
</feature>
<dbReference type="PRINTS" id="PR00010">
    <property type="entry name" value="EGFBLOOD"/>
</dbReference>
<dbReference type="PROSITE" id="PS50026">
    <property type="entry name" value="EGF_3"/>
    <property type="match status" value="15"/>
</dbReference>
<keyword evidence="3 9" id="KW-0245">EGF-like domain</keyword>
<dbReference type="HOGENOM" id="CLU_284587_0_0_1"/>
<feature type="disulfide bond" evidence="9">
    <location>
        <begin position="611"/>
        <end position="620"/>
    </location>
</feature>
<proteinExistence type="predicted"/>
<feature type="domain" description="EGF-like" evidence="12">
    <location>
        <begin position="390"/>
        <end position="427"/>
    </location>
</feature>
<dbReference type="SMART" id="SM00181">
    <property type="entry name" value="EGF"/>
    <property type="match status" value="15"/>
</dbReference>
<dbReference type="GO" id="GO:0019904">
    <property type="term" value="F:protein domain specific binding"/>
    <property type="evidence" value="ECO:0007669"/>
    <property type="project" value="UniProtKB-ARBA"/>
</dbReference>
<dbReference type="InterPro" id="IPR001881">
    <property type="entry name" value="EGF-like_Ca-bd_dom"/>
</dbReference>
<dbReference type="Pfam" id="PF07645">
    <property type="entry name" value="EGF_CA"/>
    <property type="match status" value="1"/>
</dbReference>
<reference evidence="13 14" key="1">
    <citation type="journal article" date="2008" name="Nature">
        <title>The Trichoplax genome and the nature of placozoans.</title>
        <authorList>
            <person name="Srivastava M."/>
            <person name="Begovic E."/>
            <person name="Chapman J."/>
            <person name="Putnam N.H."/>
            <person name="Hellsten U."/>
            <person name="Kawashima T."/>
            <person name="Kuo A."/>
            <person name="Mitros T."/>
            <person name="Salamov A."/>
            <person name="Carpenter M.L."/>
            <person name="Signorovitch A.Y."/>
            <person name="Moreno M.A."/>
            <person name="Kamm K."/>
            <person name="Grimwood J."/>
            <person name="Schmutz J."/>
            <person name="Shapiro H."/>
            <person name="Grigoriev I.V."/>
            <person name="Buss L.W."/>
            <person name="Schierwater B."/>
            <person name="Dellaporta S.L."/>
            <person name="Rokhsar D.S."/>
        </authorList>
    </citation>
    <scope>NUCLEOTIDE SEQUENCE [LARGE SCALE GENOMIC DNA]</scope>
    <source>
        <strain evidence="13 14">Grell-BS-1999</strain>
    </source>
</reference>
<dbReference type="Pfam" id="PF00008">
    <property type="entry name" value="EGF"/>
    <property type="match status" value="8"/>
</dbReference>
<dbReference type="Proteomes" id="UP000009022">
    <property type="component" value="Unassembled WGS sequence"/>
</dbReference>
<feature type="disulfide bond" evidence="9">
    <location>
        <begin position="220"/>
        <end position="229"/>
    </location>
</feature>
<feature type="domain" description="EGF-like" evidence="12">
    <location>
        <begin position="234"/>
        <end position="270"/>
    </location>
</feature>
<dbReference type="PhylomeDB" id="B3RZ28"/>
<keyword evidence="4 11" id="KW-0732">Signal</keyword>
<keyword evidence="10" id="KW-0472">Membrane</keyword>
<dbReference type="OMA" id="FHENECK"/>
<protein>
    <recommendedName>
        <fullName evidence="12">EGF-like domain-containing protein</fullName>
    </recommendedName>
</protein>
<dbReference type="InterPro" id="IPR013032">
    <property type="entry name" value="EGF-like_CS"/>
</dbReference>
<feature type="domain" description="EGF-like" evidence="12">
    <location>
        <begin position="312"/>
        <end position="349"/>
    </location>
</feature>
<feature type="disulfide bond" evidence="9">
    <location>
        <begin position="496"/>
        <end position="505"/>
    </location>
</feature>
<feature type="disulfide bond" evidence="9">
    <location>
        <begin position="573"/>
        <end position="582"/>
    </location>
</feature>
<dbReference type="InterPro" id="IPR000152">
    <property type="entry name" value="EGF-type_Asp/Asn_hydroxyl_site"/>
</dbReference>
<feature type="disulfide bond" evidence="9">
    <location>
        <begin position="650"/>
        <end position="659"/>
    </location>
</feature>
<feature type="domain" description="EGF-like" evidence="12">
    <location>
        <begin position="623"/>
        <end position="660"/>
    </location>
</feature>
<dbReference type="GO" id="GO:0005576">
    <property type="term" value="C:extracellular region"/>
    <property type="evidence" value="ECO:0007669"/>
    <property type="project" value="UniProtKB-SubCell"/>
</dbReference>